<evidence type="ECO:0000313" key="2">
    <source>
        <dbReference type="Proteomes" id="UP001596267"/>
    </source>
</evidence>
<proteinExistence type="predicted"/>
<gene>
    <name evidence="1" type="ORF">ACFP7A_01230</name>
</gene>
<evidence type="ECO:0000313" key="1">
    <source>
        <dbReference type="EMBL" id="MFC6385209.1"/>
    </source>
</evidence>
<accession>A0ABW1WAI8</accession>
<evidence type="ECO:0008006" key="3">
    <source>
        <dbReference type="Google" id="ProtNLM"/>
    </source>
</evidence>
<name>A0ABW1WAI8_9BACL</name>
<reference evidence="2" key="1">
    <citation type="journal article" date="2019" name="Int. J. Syst. Evol. Microbiol.">
        <title>The Global Catalogue of Microorganisms (GCM) 10K type strain sequencing project: providing services to taxonomists for standard genome sequencing and annotation.</title>
        <authorList>
            <consortium name="The Broad Institute Genomics Platform"/>
            <consortium name="The Broad Institute Genome Sequencing Center for Infectious Disease"/>
            <person name="Wu L."/>
            <person name="Ma J."/>
        </authorList>
    </citation>
    <scope>NUCLEOTIDE SEQUENCE [LARGE SCALE GENOMIC DNA]</scope>
    <source>
        <strain evidence="2">CCUG 42001</strain>
    </source>
</reference>
<sequence>MPDAINSITAETLSMMKPAVKKALTQGFTVGTGLTGYELEEPSKKLFPVWSPFRNRIPRVHAGQGSAAAHWKAISRINATRQRPSVAFGAAGPLVSTEELDFQSNYYPIALGDSVQMDAQMLARGFEDLRATAGINLLYAQMIEEDRFLLGAQNFATPQPPAPVLAASATGGSIPNTTTVHVRVRARNHENYYFGGGSLPSADISAVTAGTDPTNSVSASVPVVDQYGNFNPALAGVVAYDWYVSSNGTDYFYYGTTTVNSITVTDIPSSDNPAPRLPELADPDTWANAQADTSADPNTFNGLLGTLSGAYLNGTFVSPGTPGSKPSGALFQSLNGSKLHASAGRIVEIDNAIRQIWDNVQLSPTRILVSGEQMLDLTAGIVKSGQGGGGTYKFIGNDPAEARSLHAGYAVIDYTNPIFPSQPIAIETMPHLQPGTIIILTEVLPYPNNQVANVLEVETQQEYQQLEYAMSRQSGNNGGPRYDFEVRAIETFKNYFPASMAVIQNIASGEPIIS</sequence>
<comment type="caution">
    <text evidence="1">The sequence shown here is derived from an EMBL/GenBank/DDBJ whole genome shotgun (WGS) entry which is preliminary data.</text>
</comment>
<organism evidence="1 2">
    <name type="scientific">Sporolactobacillus kofuensis</name>
    <dbReference type="NCBI Taxonomy" id="269672"/>
    <lineage>
        <taxon>Bacteria</taxon>
        <taxon>Bacillati</taxon>
        <taxon>Bacillota</taxon>
        <taxon>Bacilli</taxon>
        <taxon>Bacillales</taxon>
        <taxon>Sporolactobacillaceae</taxon>
        <taxon>Sporolactobacillus</taxon>
    </lineage>
</organism>
<protein>
    <recommendedName>
        <fullName evidence="3">Capsid protein</fullName>
    </recommendedName>
</protein>
<dbReference type="Proteomes" id="UP001596267">
    <property type="component" value="Unassembled WGS sequence"/>
</dbReference>
<dbReference type="RefSeq" id="WP_253077318.1">
    <property type="nucleotide sequence ID" value="NZ_JAMXWN010000019.1"/>
</dbReference>
<keyword evidence="2" id="KW-1185">Reference proteome</keyword>
<dbReference type="EMBL" id="JBHSTQ010000001">
    <property type="protein sequence ID" value="MFC6385209.1"/>
    <property type="molecule type" value="Genomic_DNA"/>
</dbReference>